<gene>
    <name evidence="2" type="ORF">METESE_12900</name>
</gene>
<organism evidence="2 3">
    <name type="scientific">Mesoterricola sediminis</name>
    <dbReference type="NCBI Taxonomy" id="2927980"/>
    <lineage>
        <taxon>Bacteria</taxon>
        <taxon>Pseudomonadati</taxon>
        <taxon>Acidobacteriota</taxon>
        <taxon>Holophagae</taxon>
        <taxon>Holophagales</taxon>
        <taxon>Holophagaceae</taxon>
        <taxon>Mesoterricola</taxon>
    </lineage>
</organism>
<keyword evidence="1" id="KW-0472">Membrane</keyword>
<dbReference type="KEGG" id="msea:METESE_12900"/>
<keyword evidence="1" id="KW-1133">Transmembrane helix</keyword>
<dbReference type="RefSeq" id="WP_243335993.1">
    <property type="nucleotide sequence ID" value="NZ_AP027081.1"/>
</dbReference>
<accession>A0AA48GRP1</accession>
<reference evidence="2" key="1">
    <citation type="journal article" date="2023" name="Int. J. Syst. Evol. Microbiol.">
        <title>Mesoterricola silvestris gen. nov., sp. nov., Mesoterricola sediminis sp. nov., Geothrix oryzae sp. nov., Geothrix edaphica sp. nov., Geothrix rubra sp. nov., and Geothrix limicola sp. nov., six novel members of Acidobacteriota isolated from soils.</title>
        <authorList>
            <person name="Itoh H."/>
            <person name="Sugisawa Y."/>
            <person name="Mise K."/>
            <person name="Xu Z."/>
            <person name="Kuniyasu M."/>
            <person name="Ushijima N."/>
            <person name="Kawano K."/>
            <person name="Kobayashi E."/>
            <person name="Shiratori Y."/>
            <person name="Masuda Y."/>
            <person name="Senoo K."/>
        </authorList>
    </citation>
    <scope>NUCLEOTIDE SEQUENCE</scope>
    <source>
        <strain evidence="2">W786</strain>
    </source>
</reference>
<keyword evidence="3" id="KW-1185">Reference proteome</keyword>
<evidence type="ECO:0000313" key="3">
    <source>
        <dbReference type="Proteomes" id="UP001228113"/>
    </source>
</evidence>
<proteinExistence type="predicted"/>
<dbReference type="EMBL" id="AP027081">
    <property type="protein sequence ID" value="BDU76332.1"/>
    <property type="molecule type" value="Genomic_DNA"/>
</dbReference>
<protein>
    <submittedName>
        <fullName evidence="2">Uncharacterized protein</fullName>
    </submittedName>
</protein>
<sequence length="125" mass="13195">MNENPYIPPASPVADPAGGGLQVAEVARAQRLLLISILASLVSNVLFRTGGVAVLLMLPVALAVMGFSIWCVFKLCKALDKNPVAWILAMFIPLVNLICLVVLNQQATRFLKANGVSVGLLGAQV</sequence>
<keyword evidence="1" id="KW-0812">Transmembrane</keyword>
<feature type="transmembrane region" description="Helical" evidence="1">
    <location>
        <begin position="85"/>
        <end position="103"/>
    </location>
</feature>
<name>A0AA48GRP1_9BACT</name>
<evidence type="ECO:0000256" key="1">
    <source>
        <dbReference type="SAM" id="Phobius"/>
    </source>
</evidence>
<dbReference type="Proteomes" id="UP001228113">
    <property type="component" value="Chromosome"/>
</dbReference>
<dbReference type="AlphaFoldDB" id="A0AA48GRP1"/>
<feature type="transmembrane region" description="Helical" evidence="1">
    <location>
        <begin position="54"/>
        <end position="73"/>
    </location>
</feature>
<evidence type="ECO:0000313" key="2">
    <source>
        <dbReference type="EMBL" id="BDU76332.1"/>
    </source>
</evidence>